<feature type="chain" id="PRO_5022202793" description="non-reducing end alpha-L-arabinofuranosidase" evidence="8">
    <location>
        <begin position="26"/>
        <end position="714"/>
    </location>
</feature>
<dbReference type="InterPro" id="IPR055235">
    <property type="entry name" value="ASD1_cat"/>
</dbReference>
<dbReference type="Pfam" id="PF06964">
    <property type="entry name" value="Alpha-L-AF_C"/>
    <property type="match status" value="1"/>
</dbReference>
<dbReference type="Gene3D" id="3.20.20.80">
    <property type="entry name" value="Glycosidases"/>
    <property type="match status" value="1"/>
</dbReference>
<keyword evidence="7" id="KW-0326">Glycosidase</keyword>
<accession>A0A560FFC3</accession>
<gene>
    <name evidence="10" type="ORF">FBZ89_1077</name>
</gene>
<dbReference type="EC" id="3.2.1.55" evidence="4"/>
<dbReference type="EMBL" id="VITN01000007">
    <property type="protein sequence ID" value="TWB20296.1"/>
    <property type="molecule type" value="Genomic_DNA"/>
</dbReference>
<evidence type="ECO:0000259" key="9">
    <source>
        <dbReference type="SMART" id="SM00813"/>
    </source>
</evidence>
<dbReference type="GO" id="GO:0046373">
    <property type="term" value="P:L-arabinose metabolic process"/>
    <property type="evidence" value="ECO:0007669"/>
    <property type="project" value="InterPro"/>
</dbReference>
<evidence type="ECO:0000256" key="7">
    <source>
        <dbReference type="ARBA" id="ARBA00023295"/>
    </source>
</evidence>
<dbReference type="Proteomes" id="UP000319859">
    <property type="component" value="Unassembled WGS sequence"/>
</dbReference>
<proteinExistence type="inferred from homology"/>
<dbReference type="SUPFAM" id="SSF51445">
    <property type="entry name" value="(Trans)glycosidases"/>
    <property type="match status" value="1"/>
</dbReference>
<keyword evidence="8" id="KW-0732">Signal</keyword>
<keyword evidence="5" id="KW-0378">Hydrolase</keyword>
<feature type="domain" description="Alpha-L-arabinofuranosidase C-terminal" evidence="9">
    <location>
        <begin position="507"/>
        <end position="695"/>
    </location>
</feature>
<dbReference type="Pfam" id="PF22848">
    <property type="entry name" value="ASD1_dom"/>
    <property type="match status" value="1"/>
</dbReference>
<comment type="similarity">
    <text evidence="2">Belongs to the glycosyl hydrolase 51 family.</text>
</comment>
<evidence type="ECO:0000313" key="10">
    <source>
        <dbReference type="EMBL" id="TWB20296.1"/>
    </source>
</evidence>
<sequence length="714" mass="76790">MAATHNRLGAVLALSTALLGGIAHAAAESATTRPVTARPITARIDATRASAAVTPYAYGMFIEPIGGLMNRALWAELLDDRKFYFPVVAEGKDPPQPLSVEGKPALVNRKWRPIGDEAAVTMDRVQPYVGAQSVRVAVDAAAPHGFGQGGLGVAQGRDYVGHIVANGTPGTVLTVALIWGVGAGDRQTVTLPPLTAEWQSLDFAFKPGADTLDARFEVTGTGTGFFRVGTVTLMPADNVDGWRADTTAVLKSLHSGFWRLPGGNFLSNWDWHQALGPRDRRPPVYDYAWSAMQPNDLGMDEYMALTRLLGVDPYVTVNAGLGDAHSAAEEVEYLNGPATSEWGAKRAANGHPEPYGVRYWNIGNEPYGWWQIGRTSLDYFMIKHREFAAAMRSVDPTITLIGSGAMPDQMHPRDAKENASLESIQAKFGTENDWTGGLLAKAWGDFDGLSEHWYDMVEKRPDAPPADELMEFARAPANQVRMKAEEWAIYQRRFPAMAQSPIFLSIDEYAYIGAGNKPTLKLALAYSMVLQEMLRHSDFIRMSAFTFGISTLDVTPAGATLNATGQVFKLYGDRFGASVIPVAVTGDAPPPDPKFAVGYDHPQVKSGSPTYPLDIVAGLSPDRRALRVAVVNATFQPHPLSLAVQGAKADGAGRVWRLSGPDLDAQNKVGAAPQVTILEAPAPSLRGPLTVPALSTSIYEFPIRMGGPAGVAGQ</sequence>
<name>A0A560FFC3_9PROT</name>
<evidence type="ECO:0000256" key="4">
    <source>
        <dbReference type="ARBA" id="ARBA00012670"/>
    </source>
</evidence>
<dbReference type="Gene3D" id="2.60.40.1180">
    <property type="entry name" value="Golgi alpha-mannosidase II"/>
    <property type="match status" value="1"/>
</dbReference>
<dbReference type="SMART" id="SM00813">
    <property type="entry name" value="Alpha-L-AF_C"/>
    <property type="match status" value="1"/>
</dbReference>
<reference evidence="10 11" key="1">
    <citation type="submission" date="2019-06" db="EMBL/GenBank/DDBJ databases">
        <title>Genomic Encyclopedia of Type Strains, Phase IV (KMG-V): Genome sequencing to study the core and pangenomes of soil and plant-associated prokaryotes.</title>
        <authorList>
            <person name="Whitman W."/>
        </authorList>
    </citation>
    <scope>NUCLEOTIDE SEQUENCE [LARGE SCALE GENOMIC DNA]</scope>
    <source>
        <strain evidence="10 11">BR 11880</strain>
    </source>
</reference>
<comment type="caution">
    <text evidence="10">The sequence shown here is derived from an EMBL/GenBank/DDBJ whole genome shotgun (WGS) entry which is preliminary data.</text>
</comment>
<evidence type="ECO:0000256" key="1">
    <source>
        <dbReference type="ARBA" id="ARBA00001462"/>
    </source>
</evidence>
<protein>
    <recommendedName>
        <fullName evidence="4">non-reducing end alpha-L-arabinofuranosidase</fullName>
        <ecNumber evidence="4">3.2.1.55</ecNumber>
    </recommendedName>
</protein>
<feature type="signal peptide" evidence="8">
    <location>
        <begin position="1"/>
        <end position="25"/>
    </location>
</feature>
<dbReference type="InterPro" id="IPR013780">
    <property type="entry name" value="Glyco_hydro_b"/>
</dbReference>
<dbReference type="PANTHER" id="PTHR43576">
    <property type="entry name" value="ALPHA-L-ARABINOFURANOSIDASE C-RELATED"/>
    <property type="match status" value="1"/>
</dbReference>
<comment type="subunit">
    <text evidence="3">Homohexamer; trimer of dimers.</text>
</comment>
<evidence type="ECO:0000256" key="3">
    <source>
        <dbReference type="ARBA" id="ARBA00011165"/>
    </source>
</evidence>
<evidence type="ECO:0000256" key="6">
    <source>
        <dbReference type="ARBA" id="ARBA00023277"/>
    </source>
</evidence>
<organism evidence="10 11">
    <name type="scientific">Nitrospirillum amazonense</name>
    <dbReference type="NCBI Taxonomy" id="28077"/>
    <lineage>
        <taxon>Bacteria</taxon>
        <taxon>Pseudomonadati</taxon>
        <taxon>Pseudomonadota</taxon>
        <taxon>Alphaproteobacteria</taxon>
        <taxon>Rhodospirillales</taxon>
        <taxon>Azospirillaceae</taxon>
        <taxon>Nitrospirillum</taxon>
    </lineage>
</organism>
<dbReference type="GO" id="GO:0046556">
    <property type="term" value="F:alpha-L-arabinofuranosidase activity"/>
    <property type="evidence" value="ECO:0007669"/>
    <property type="project" value="UniProtKB-EC"/>
</dbReference>
<evidence type="ECO:0000256" key="5">
    <source>
        <dbReference type="ARBA" id="ARBA00022801"/>
    </source>
</evidence>
<keyword evidence="6" id="KW-0119">Carbohydrate metabolism</keyword>
<evidence type="ECO:0000256" key="8">
    <source>
        <dbReference type="SAM" id="SignalP"/>
    </source>
</evidence>
<evidence type="ECO:0000256" key="2">
    <source>
        <dbReference type="ARBA" id="ARBA00007186"/>
    </source>
</evidence>
<dbReference type="PANTHER" id="PTHR43576:SF2">
    <property type="entry name" value="INTRACELLULAR EXO-ALPHA-L-ARABINOFURANOSIDASE 2"/>
    <property type="match status" value="1"/>
</dbReference>
<dbReference type="GO" id="GO:0000272">
    <property type="term" value="P:polysaccharide catabolic process"/>
    <property type="evidence" value="ECO:0007669"/>
    <property type="project" value="TreeGrafter"/>
</dbReference>
<comment type="catalytic activity">
    <reaction evidence="1">
        <text>Hydrolysis of terminal non-reducing alpha-L-arabinofuranoside residues in alpha-L-arabinosides.</text>
        <dbReference type="EC" id="3.2.1.55"/>
    </reaction>
</comment>
<dbReference type="InterPro" id="IPR010720">
    <property type="entry name" value="Alpha-L-AF_C"/>
</dbReference>
<evidence type="ECO:0000313" key="11">
    <source>
        <dbReference type="Proteomes" id="UP000319859"/>
    </source>
</evidence>
<dbReference type="AlphaFoldDB" id="A0A560FFC3"/>
<dbReference type="InterPro" id="IPR017853">
    <property type="entry name" value="GH"/>
</dbReference>
<dbReference type="RefSeq" id="WP_246172171.1">
    <property type="nucleotide sequence ID" value="NZ_VITN01000007.1"/>
</dbReference>